<reference evidence="7 8" key="1">
    <citation type="submission" date="2014-12" db="EMBL/GenBank/DDBJ databases">
        <title>Draft genome sequences of 10 type strains of Lactococcus.</title>
        <authorList>
            <person name="Sun Z."/>
            <person name="Zhong Z."/>
            <person name="Liu W."/>
            <person name="Zhang W."/>
            <person name="Zhang H."/>
        </authorList>
    </citation>
    <scope>NUCLEOTIDE SEQUENCE [LARGE SCALE GENOMIC DNA]</scope>
    <source>
        <strain evidence="7 8">JCM 16395</strain>
    </source>
</reference>
<dbReference type="SUPFAM" id="SSF50249">
    <property type="entry name" value="Nucleic acid-binding proteins"/>
    <property type="match status" value="1"/>
</dbReference>
<feature type="domain" description="TRAM" evidence="6">
    <location>
        <begin position="3"/>
        <end position="61"/>
    </location>
</feature>
<feature type="binding site" evidence="4">
    <location>
        <position position="409"/>
    </location>
    <ligand>
        <name>S-adenosyl-L-methionine</name>
        <dbReference type="ChEBI" id="CHEBI:59789"/>
    </ligand>
</feature>
<keyword evidence="1 4" id="KW-0489">Methyltransferase</keyword>
<organism evidence="7 8">
    <name type="scientific">Lactococcus fujiensis JCM 16395</name>
    <dbReference type="NCBI Taxonomy" id="1291764"/>
    <lineage>
        <taxon>Bacteria</taxon>
        <taxon>Bacillati</taxon>
        <taxon>Bacillota</taxon>
        <taxon>Bacilli</taxon>
        <taxon>Lactobacillales</taxon>
        <taxon>Streptococcaceae</taxon>
        <taxon>Lactococcus</taxon>
    </lineage>
</organism>
<keyword evidence="8" id="KW-1185">Reference proteome</keyword>
<dbReference type="Pfam" id="PF05958">
    <property type="entry name" value="tRNA_U5-meth_tr"/>
    <property type="match status" value="1"/>
</dbReference>
<evidence type="ECO:0000256" key="2">
    <source>
        <dbReference type="ARBA" id="ARBA00022679"/>
    </source>
</evidence>
<evidence type="ECO:0000256" key="5">
    <source>
        <dbReference type="PROSITE-ProRule" id="PRU10015"/>
    </source>
</evidence>
<dbReference type="PANTHER" id="PTHR11061">
    <property type="entry name" value="RNA M5U METHYLTRANSFERASE"/>
    <property type="match status" value="1"/>
</dbReference>
<dbReference type="Pfam" id="PF01938">
    <property type="entry name" value="TRAM"/>
    <property type="match status" value="1"/>
</dbReference>
<feature type="binding site" evidence="4">
    <location>
        <position position="340"/>
    </location>
    <ligand>
        <name>S-adenosyl-L-methionine</name>
        <dbReference type="ChEBI" id="CHEBI:59789"/>
    </ligand>
</feature>
<feature type="active site" evidence="5">
    <location>
        <position position="436"/>
    </location>
</feature>
<dbReference type="PROSITE" id="PS50926">
    <property type="entry name" value="TRAM"/>
    <property type="match status" value="1"/>
</dbReference>
<comment type="caution">
    <text evidence="7">The sequence shown here is derived from an EMBL/GenBank/DDBJ whole genome shotgun (WGS) entry which is preliminary data.</text>
</comment>
<evidence type="ECO:0000313" key="7">
    <source>
        <dbReference type="EMBL" id="PCR99672.1"/>
    </source>
</evidence>
<accession>A0A2A5RKH7</accession>
<dbReference type="SUPFAM" id="SSF53335">
    <property type="entry name" value="S-adenosyl-L-methionine-dependent methyltransferases"/>
    <property type="match status" value="1"/>
</dbReference>
<dbReference type="GO" id="GO:0070475">
    <property type="term" value="P:rRNA base methylation"/>
    <property type="evidence" value="ECO:0007669"/>
    <property type="project" value="TreeGrafter"/>
</dbReference>
<dbReference type="Gene3D" id="2.40.50.140">
    <property type="entry name" value="Nucleic acid-binding proteins"/>
    <property type="match status" value="1"/>
</dbReference>
<dbReference type="PANTHER" id="PTHR11061:SF45">
    <property type="match status" value="1"/>
</dbReference>
<feature type="active site" description="Nucleophile" evidence="4">
    <location>
        <position position="436"/>
    </location>
</feature>
<dbReference type="STRING" id="1291764.GCA_001311235_02191"/>
<dbReference type="Proteomes" id="UP000218181">
    <property type="component" value="Unassembled WGS sequence"/>
</dbReference>
<dbReference type="OrthoDB" id="9804590at2"/>
<protein>
    <submittedName>
        <fullName evidence="7">RNA methyltransferase</fullName>
    </submittedName>
</protein>
<keyword evidence="2 4" id="KW-0808">Transferase</keyword>
<dbReference type="InterPro" id="IPR029063">
    <property type="entry name" value="SAM-dependent_MTases_sf"/>
</dbReference>
<proteinExistence type="inferred from homology"/>
<dbReference type="NCBIfam" id="TIGR00479">
    <property type="entry name" value="rumA"/>
    <property type="match status" value="1"/>
</dbReference>
<evidence type="ECO:0000259" key="6">
    <source>
        <dbReference type="PROSITE" id="PS50926"/>
    </source>
</evidence>
<dbReference type="InterPro" id="IPR012340">
    <property type="entry name" value="NA-bd_OB-fold"/>
</dbReference>
<sequence>MITLKIGQKVPLNIERMGINGEGIASISGRLVFIPYALPGESILAEITENARNFSRAKVVKINKKSKFRVKPEDAVYADLSSSHIMHLAYPQQLEFKKDLLRQALEKYKPNGWKNYELRDTLGMENPRHYRNKLQYQIRRLNNGTVIAGLYRENSHHLVNLERCVVQEEMTQKIVNQVCRLIEKYKLPVDDERKTRGIRTVMVRRSQKTGQVQMIFVSSTRITLDGQVWPEPYADQEITKREKMGYVKFDKMLSELTKEFEDIVTVAVNYHPKKTSEIYGDRTQILFNEKDTITEGVLDFEFELSPRAFYQLNPTQANVLYAEAVKALHPRKTDTVIDAYCGVGTIGFAVAPKVKSVHGMDVTPEAIVDARANAKRLGYKNCHYETGRAEKIIPNWYKAGQRPTALLVDPPRTGLDADLLETIAKYQPEKMVYVSCNVSTLAKDLIVLSQFYNVDYIQSVDMFPHTARTEAVVKMTKREKPIRLERKFNRKK</sequence>
<dbReference type="InterPro" id="IPR010280">
    <property type="entry name" value="U5_MeTrfase_fam"/>
</dbReference>
<dbReference type="PROSITE" id="PS01230">
    <property type="entry name" value="TRMA_1"/>
    <property type="match status" value="1"/>
</dbReference>
<name>A0A2A5RKH7_9LACT</name>
<gene>
    <name evidence="7" type="ORF">RT41_GL001785</name>
</gene>
<dbReference type="FunFam" id="2.40.50.140:FF:000097">
    <property type="entry name" value="23S rRNA (uracil(1939)-C(5))-methyltransferase RlmD"/>
    <property type="match status" value="1"/>
</dbReference>
<dbReference type="CDD" id="cd02440">
    <property type="entry name" value="AdoMet_MTases"/>
    <property type="match status" value="1"/>
</dbReference>
<evidence type="ECO:0000256" key="1">
    <source>
        <dbReference type="ARBA" id="ARBA00022603"/>
    </source>
</evidence>
<dbReference type="InterPro" id="IPR002792">
    <property type="entry name" value="TRAM_dom"/>
</dbReference>
<dbReference type="PROSITE" id="PS51687">
    <property type="entry name" value="SAM_MT_RNA_M5U"/>
    <property type="match status" value="1"/>
</dbReference>
<dbReference type="InterPro" id="IPR030391">
    <property type="entry name" value="MeTrfase_TrmA_CS"/>
</dbReference>
<evidence type="ECO:0000256" key="4">
    <source>
        <dbReference type="PROSITE-ProRule" id="PRU01024"/>
    </source>
</evidence>
<evidence type="ECO:0000256" key="3">
    <source>
        <dbReference type="ARBA" id="ARBA00022691"/>
    </source>
</evidence>
<evidence type="ECO:0000313" key="8">
    <source>
        <dbReference type="Proteomes" id="UP000218181"/>
    </source>
</evidence>
<dbReference type="Gene3D" id="2.40.50.1070">
    <property type="match status" value="1"/>
</dbReference>
<feature type="binding site" evidence="4">
    <location>
        <position position="361"/>
    </location>
    <ligand>
        <name>S-adenosyl-L-methionine</name>
        <dbReference type="ChEBI" id="CHEBI:59789"/>
    </ligand>
</feature>
<dbReference type="FunFam" id="3.40.50.150:FF:000009">
    <property type="entry name" value="23S rRNA (Uracil(1939)-C(5))-methyltransferase RlmD"/>
    <property type="match status" value="1"/>
</dbReference>
<dbReference type="InterPro" id="IPR030390">
    <property type="entry name" value="MeTrfase_TrmA_AS"/>
</dbReference>
<keyword evidence="3 4" id="KW-0949">S-adenosyl-L-methionine</keyword>
<dbReference type="RefSeq" id="WP_096818375.1">
    <property type="nucleotide sequence ID" value="NZ_JXJU01000007.1"/>
</dbReference>
<feature type="binding site" evidence="4">
    <location>
        <position position="311"/>
    </location>
    <ligand>
        <name>S-adenosyl-L-methionine</name>
        <dbReference type="ChEBI" id="CHEBI:59789"/>
    </ligand>
</feature>
<dbReference type="EMBL" id="JXJU01000007">
    <property type="protein sequence ID" value="PCR99672.1"/>
    <property type="molecule type" value="Genomic_DNA"/>
</dbReference>
<dbReference type="GO" id="GO:0070041">
    <property type="term" value="F:rRNA (uridine-C5-)-methyltransferase activity"/>
    <property type="evidence" value="ECO:0007669"/>
    <property type="project" value="TreeGrafter"/>
</dbReference>
<dbReference type="AlphaFoldDB" id="A0A2A5RKH7"/>
<comment type="similarity">
    <text evidence="4">Belongs to the class I-like SAM-binding methyltransferase superfamily. RNA M5U methyltransferase family.</text>
</comment>
<dbReference type="Gene3D" id="3.40.50.150">
    <property type="entry name" value="Vaccinia Virus protein VP39"/>
    <property type="match status" value="1"/>
</dbReference>
<dbReference type="PROSITE" id="PS01231">
    <property type="entry name" value="TRMA_2"/>
    <property type="match status" value="1"/>
</dbReference>